<sequence length="68" mass="7948">MWPCFVWMSVGCFVERWVTVECGRMCDSCPFLMRCIGKSSRNTSIGWFIGLKGRYGIVPRRVDIMYDI</sequence>
<dbReference type="InParanoid" id="L7JRY8"/>
<evidence type="ECO:0008006" key="4">
    <source>
        <dbReference type="Google" id="ProtNLM"/>
    </source>
</evidence>
<feature type="chain" id="PRO_5003978659" description="Transposable element encoded protein" evidence="1">
    <location>
        <begin position="23"/>
        <end position="68"/>
    </location>
</feature>
<dbReference type="AlphaFoldDB" id="L7JRY8"/>
<dbReference type="HOGENOM" id="CLU_2795747_0_0_1"/>
<gene>
    <name evidence="2" type="ORF">THOM_2907</name>
</gene>
<feature type="signal peptide" evidence="1">
    <location>
        <begin position="1"/>
        <end position="22"/>
    </location>
</feature>
<dbReference type="EMBL" id="JH994066">
    <property type="protein sequence ID" value="ELQ74169.1"/>
    <property type="molecule type" value="Genomic_DNA"/>
</dbReference>
<name>L7JRY8_TRAHO</name>
<dbReference type="VEuPathDB" id="MicrosporidiaDB:THOM_2907"/>
<reference evidence="2 3" key="1">
    <citation type="journal article" date="2012" name="PLoS Pathog.">
        <title>The genome of the obligate intracellular parasite Trachipleistophora hominis: new insights into microsporidian genome dynamics and reductive evolution.</title>
        <authorList>
            <person name="Heinz E."/>
            <person name="Williams T.A."/>
            <person name="Nakjang S."/>
            <person name="Noel C.J."/>
            <person name="Swan D.C."/>
            <person name="Goldberg A.V."/>
            <person name="Harris S.R."/>
            <person name="Weinmaier T."/>
            <person name="Markert S."/>
            <person name="Becher D."/>
            <person name="Bernhardt J."/>
            <person name="Dagan T."/>
            <person name="Hacker C."/>
            <person name="Lucocq J.M."/>
            <person name="Schweder T."/>
            <person name="Rattei T."/>
            <person name="Hall N."/>
            <person name="Hirt R.P."/>
            <person name="Embley T.M."/>
        </authorList>
    </citation>
    <scope>NUCLEOTIDE SEQUENCE [LARGE SCALE GENOMIC DNA]</scope>
</reference>
<keyword evidence="3" id="KW-1185">Reference proteome</keyword>
<dbReference type="Proteomes" id="UP000011185">
    <property type="component" value="Unassembled WGS sequence"/>
</dbReference>
<evidence type="ECO:0000313" key="2">
    <source>
        <dbReference type="EMBL" id="ELQ74169.1"/>
    </source>
</evidence>
<organism evidence="2 3">
    <name type="scientific">Trachipleistophora hominis</name>
    <name type="common">Microsporidian parasite</name>
    <dbReference type="NCBI Taxonomy" id="72359"/>
    <lineage>
        <taxon>Eukaryota</taxon>
        <taxon>Fungi</taxon>
        <taxon>Fungi incertae sedis</taxon>
        <taxon>Microsporidia</taxon>
        <taxon>Pleistophoridae</taxon>
        <taxon>Trachipleistophora</taxon>
    </lineage>
</organism>
<proteinExistence type="predicted"/>
<keyword evidence="1" id="KW-0732">Signal</keyword>
<evidence type="ECO:0000256" key="1">
    <source>
        <dbReference type="SAM" id="SignalP"/>
    </source>
</evidence>
<protein>
    <recommendedName>
        <fullName evidence="4">Transposable element encoded protein</fullName>
    </recommendedName>
</protein>
<evidence type="ECO:0000313" key="3">
    <source>
        <dbReference type="Proteomes" id="UP000011185"/>
    </source>
</evidence>
<accession>L7JRY8</accession>